<organism evidence="1 2">
    <name type="scientific">Paraglomus occultum</name>
    <dbReference type="NCBI Taxonomy" id="144539"/>
    <lineage>
        <taxon>Eukaryota</taxon>
        <taxon>Fungi</taxon>
        <taxon>Fungi incertae sedis</taxon>
        <taxon>Mucoromycota</taxon>
        <taxon>Glomeromycotina</taxon>
        <taxon>Glomeromycetes</taxon>
        <taxon>Paraglomerales</taxon>
        <taxon>Paraglomeraceae</taxon>
        <taxon>Paraglomus</taxon>
    </lineage>
</organism>
<dbReference type="EMBL" id="CAJVPJ010006600">
    <property type="protein sequence ID" value="CAG8669880.1"/>
    <property type="molecule type" value="Genomic_DNA"/>
</dbReference>
<dbReference type="Proteomes" id="UP000789572">
    <property type="component" value="Unassembled WGS sequence"/>
</dbReference>
<proteinExistence type="predicted"/>
<sequence length="118" mass="13651">SSIKNSSQKNNPYFNALDKHKESIHSKLSTLLIEISNTFTGYREGLYKLVNRHEVSCFADFHKYVSESTILEEYILTDILESECEILTEFRNTWYKAIGLEIARLQALSITQNSKKDV</sequence>
<evidence type="ECO:0000313" key="1">
    <source>
        <dbReference type="EMBL" id="CAG8669880.1"/>
    </source>
</evidence>
<gene>
    <name evidence="1" type="ORF">POCULU_LOCUS10910</name>
</gene>
<dbReference type="OrthoDB" id="2418101at2759"/>
<comment type="caution">
    <text evidence="1">The sequence shown here is derived from an EMBL/GenBank/DDBJ whole genome shotgun (WGS) entry which is preliminary data.</text>
</comment>
<reference evidence="1" key="1">
    <citation type="submission" date="2021-06" db="EMBL/GenBank/DDBJ databases">
        <authorList>
            <person name="Kallberg Y."/>
            <person name="Tangrot J."/>
            <person name="Rosling A."/>
        </authorList>
    </citation>
    <scope>NUCLEOTIDE SEQUENCE</scope>
    <source>
        <strain evidence="1">IA702</strain>
    </source>
</reference>
<name>A0A9N9ECZ5_9GLOM</name>
<feature type="non-terminal residue" evidence="1">
    <location>
        <position position="1"/>
    </location>
</feature>
<keyword evidence="2" id="KW-1185">Reference proteome</keyword>
<protein>
    <submittedName>
        <fullName evidence="1">350_t:CDS:1</fullName>
    </submittedName>
</protein>
<evidence type="ECO:0000313" key="2">
    <source>
        <dbReference type="Proteomes" id="UP000789572"/>
    </source>
</evidence>
<accession>A0A9N9ECZ5</accession>
<dbReference type="AlphaFoldDB" id="A0A9N9ECZ5"/>